<reference evidence="1 2" key="1">
    <citation type="submission" date="2015-09" db="EMBL/GenBank/DDBJ databases">
        <authorList>
            <consortium name="Pathogen Informatics"/>
        </authorList>
    </citation>
    <scope>NUCLEOTIDE SEQUENCE [LARGE SCALE GENOMIC DNA]</scope>
    <source>
        <strain evidence="1 2">2789STDY5834945</strain>
    </source>
</reference>
<evidence type="ECO:0000313" key="2">
    <source>
        <dbReference type="Proteomes" id="UP000095541"/>
    </source>
</evidence>
<protein>
    <submittedName>
        <fullName evidence="1">Uncharacterized protein</fullName>
    </submittedName>
</protein>
<dbReference type="AlphaFoldDB" id="A0A174TZ74"/>
<proteinExistence type="predicted"/>
<sequence>MAIWRKIVLILQKYVESETKGNIRNSGSTARPQAD</sequence>
<dbReference type="EMBL" id="CZBI01000003">
    <property type="protein sequence ID" value="CUQ12845.1"/>
    <property type="molecule type" value="Genomic_DNA"/>
</dbReference>
<dbReference type="Proteomes" id="UP000095541">
    <property type="component" value="Unassembled WGS sequence"/>
</dbReference>
<accession>A0A174TZ74</accession>
<gene>
    <name evidence="1" type="ORF">ERS852557_02803</name>
</gene>
<evidence type="ECO:0000313" key="1">
    <source>
        <dbReference type="EMBL" id="CUQ12845.1"/>
    </source>
</evidence>
<organism evidence="1 2">
    <name type="scientific">Bacteroides thetaiotaomicron</name>
    <dbReference type="NCBI Taxonomy" id="818"/>
    <lineage>
        <taxon>Bacteria</taxon>
        <taxon>Pseudomonadati</taxon>
        <taxon>Bacteroidota</taxon>
        <taxon>Bacteroidia</taxon>
        <taxon>Bacteroidales</taxon>
        <taxon>Bacteroidaceae</taxon>
        <taxon>Bacteroides</taxon>
    </lineage>
</organism>
<name>A0A174TZ74_BACT4</name>